<dbReference type="GO" id="GO:0005524">
    <property type="term" value="F:ATP binding"/>
    <property type="evidence" value="ECO:0007669"/>
    <property type="project" value="UniProtKB-KW"/>
</dbReference>
<dbReference type="GO" id="GO:0070740">
    <property type="term" value="F:tubulin-glutamic acid ligase activity"/>
    <property type="evidence" value="ECO:0007669"/>
    <property type="project" value="TreeGrafter"/>
</dbReference>
<dbReference type="Proteomes" id="UP000241890">
    <property type="component" value="Unassembled WGS sequence"/>
</dbReference>
<feature type="region of interest" description="Disordered" evidence="4">
    <location>
        <begin position="406"/>
        <end position="430"/>
    </location>
</feature>
<sequence length="430" mass="47283">MSSPTEAPEPPLSAPRSERWTYFCPRHESSWLAEVIAADERFSPAPAGTRADFAWVHTLNETELAVFRSARVRGGNGVSGVEVLEDKFKFALLTQRDQCKDANLESYACESIAQLARVCAAVFADKNGKAEAGTWIVKDARANCGDGLFVVMSHNWRDVIASLTSELQTATAGRVPPSFVLQKYIEEPELWNGKFKYHCRLFLVLRADGAAFLHSHALAHVANKPYTLEPDHVADPQVHLSNVSKNHSDADLFHGCPIIALEEFFGSNRLEAVCTLFANVFMAARPFMEHQQAASDFCLIGADLMFETSGAPRLLECNVPPGIGNYDSHVPADQYAFTNALFSTLLDTFVLPALSGQTQSPSAPSGTETSKGQSWLQVCEPRSAFLPQDAERRGFNALSWKVYQRRALKGPGNRPAQPQQNQEQQQPSAA</sequence>
<dbReference type="GO" id="GO:0036064">
    <property type="term" value="C:ciliary basal body"/>
    <property type="evidence" value="ECO:0007669"/>
    <property type="project" value="TreeGrafter"/>
</dbReference>
<feature type="compositionally biased region" description="Low complexity" evidence="4">
    <location>
        <begin position="415"/>
        <end position="430"/>
    </location>
</feature>
<dbReference type="AlphaFoldDB" id="A0A2R5GJ46"/>
<protein>
    <submittedName>
        <fullName evidence="5">Tubulin polyglutamylase TTLL5</fullName>
    </submittedName>
</protein>
<evidence type="ECO:0000256" key="3">
    <source>
        <dbReference type="ARBA" id="ARBA00022840"/>
    </source>
</evidence>
<gene>
    <name evidence="5" type="ORF">FCC1311_065582</name>
</gene>
<proteinExistence type="predicted"/>
<evidence type="ECO:0000256" key="4">
    <source>
        <dbReference type="SAM" id="MobiDB-lite"/>
    </source>
</evidence>
<dbReference type="InParanoid" id="A0A2R5GJ46"/>
<comment type="caution">
    <text evidence="5">The sequence shown here is derived from an EMBL/GenBank/DDBJ whole genome shotgun (WGS) entry which is preliminary data.</text>
</comment>
<keyword evidence="1" id="KW-0436">Ligase</keyword>
<evidence type="ECO:0000256" key="1">
    <source>
        <dbReference type="ARBA" id="ARBA00022598"/>
    </source>
</evidence>
<name>A0A2R5GJ46_9STRA</name>
<dbReference type="EMBL" id="BEYU01000074">
    <property type="protein sequence ID" value="GBG30339.1"/>
    <property type="molecule type" value="Genomic_DNA"/>
</dbReference>
<accession>A0A2R5GJ46</accession>
<dbReference type="PANTHER" id="PTHR12241">
    <property type="entry name" value="TUBULIN POLYGLUTAMYLASE"/>
    <property type="match status" value="1"/>
</dbReference>
<evidence type="ECO:0000313" key="6">
    <source>
        <dbReference type="Proteomes" id="UP000241890"/>
    </source>
</evidence>
<dbReference type="Gene3D" id="3.30.470.20">
    <property type="entry name" value="ATP-grasp fold, B domain"/>
    <property type="match status" value="1"/>
</dbReference>
<dbReference type="Pfam" id="PF03133">
    <property type="entry name" value="TTL"/>
    <property type="match status" value="1"/>
</dbReference>
<dbReference type="OrthoDB" id="190132at2759"/>
<keyword evidence="3" id="KW-0067">ATP-binding</keyword>
<keyword evidence="6" id="KW-1185">Reference proteome</keyword>
<keyword evidence="2" id="KW-0547">Nucleotide-binding</keyword>
<evidence type="ECO:0000313" key="5">
    <source>
        <dbReference type="EMBL" id="GBG30339.1"/>
    </source>
</evidence>
<dbReference type="SUPFAM" id="SSF56059">
    <property type="entry name" value="Glutathione synthetase ATP-binding domain-like"/>
    <property type="match status" value="1"/>
</dbReference>
<dbReference type="InterPro" id="IPR004344">
    <property type="entry name" value="TTL/TTLL_fam"/>
</dbReference>
<dbReference type="GO" id="GO:0015631">
    <property type="term" value="F:tubulin binding"/>
    <property type="evidence" value="ECO:0007669"/>
    <property type="project" value="TreeGrafter"/>
</dbReference>
<reference evidence="5 6" key="1">
    <citation type="submission" date="2017-12" db="EMBL/GenBank/DDBJ databases">
        <title>Sequencing, de novo assembly and annotation of complete genome of a new Thraustochytrid species, strain FCC1311.</title>
        <authorList>
            <person name="Sedici K."/>
            <person name="Godart F."/>
            <person name="Aiese Cigliano R."/>
            <person name="Sanseverino W."/>
            <person name="Barakat M."/>
            <person name="Ortet P."/>
            <person name="Marechal E."/>
            <person name="Cagnac O."/>
            <person name="Amato A."/>
        </authorList>
    </citation>
    <scope>NUCLEOTIDE SEQUENCE [LARGE SCALE GENOMIC DNA]</scope>
</reference>
<dbReference type="PANTHER" id="PTHR12241:SF159">
    <property type="entry name" value="TUBULIN-TYROSINE LIGASE-LIKE PROTEIN, CONSERVED"/>
    <property type="match status" value="1"/>
</dbReference>
<organism evidence="5 6">
    <name type="scientific">Hondaea fermentalgiana</name>
    <dbReference type="NCBI Taxonomy" id="2315210"/>
    <lineage>
        <taxon>Eukaryota</taxon>
        <taxon>Sar</taxon>
        <taxon>Stramenopiles</taxon>
        <taxon>Bigyra</taxon>
        <taxon>Labyrinthulomycetes</taxon>
        <taxon>Thraustochytrida</taxon>
        <taxon>Thraustochytriidae</taxon>
        <taxon>Hondaea</taxon>
    </lineage>
</organism>
<dbReference type="GO" id="GO:0000226">
    <property type="term" value="P:microtubule cytoskeleton organization"/>
    <property type="evidence" value="ECO:0007669"/>
    <property type="project" value="TreeGrafter"/>
</dbReference>
<evidence type="ECO:0000256" key="2">
    <source>
        <dbReference type="ARBA" id="ARBA00022741"/>
    </source>
</evidence>
<dbReference type="PROSITE" id="PS51221">
    <property type="entry name" value="TTL"/>
    <property type="match status" value="1"/>
</dbReference>